<dbReference type="EMBL" id="CP072829">
    <property type="protein sequence ID" value="QTU83822.1"/>
    <property type="molecule type" value="Genomic_DNA"/>
</dbReference>
<evidence type="ECO:0000313" key="6">
    <source>
        <dbReference type="Proteomes" id="UP000671910"/>
    </source>
</evidence>
<reference evidence="4" key="2">
    <citation type="submission" date="2021-04" db="EMBL/GenBank/DDBJ databases">
        <title>Novel species in family Eggerthellaceae.</title>
        <authorList>
            <person name="Zhang G."/>
        </authorList>
    </citation>
    <scope>NUCLEOTIDE SEQUENCE</scope>
    <source>
        <strain evidence="4">Zg-886</strain>
    </source>
</reference>
<dbReference type="RefSeq" id="WP_166339827.1">
    <property type="nucleotide sequence ID" value="NZ_CP072829.1"/>
</dbReference>
<feature type="transmembrane region" description="Helical" evidence="1">
    <location>
        <begin position="20"/>
        <end position="39"/>
    </location>
</feature>
<dbReference type="Proteomes" id="UP000671910">
    <property type="component" value="Chromosome"/>
</dbReference>
<evidence type="ECO:0000259" key="2">
    <source>
        <dbReference type="Pfam" id="PF23548"/>
    </source>
</evidence>
<dbReference type="AlphaFoldDB" id="A0A9E6MP81"/>
<evidence type="ECO:0000313" key="3">
    <source>
        <dbReference type="EMBL" id="NHM14534.1"/>
    </source>
</evidence>
<keyword evidence="5" id="KW-1185">Reference proteome</keyword>
<reference evidence="3 5" key="1">
    <citation type="submission" date="2019-11" db="EMBL/GenBank/DDBJ databases">
        <title>Eggerthellaceae novel genus isolated from the rectal contents of marmort.</title>
        <authorList>
            <person name="Zhang G."/>
        </authorList>
    </citation>
    <scope>NUCLEOTIDE SEQUENCE [LARGE SCALE GENOMIC DNA]</scope>
    <source>
        <strain evidence="3">Zg-886</strain>
        <strain evidence="5">zg-886</strain>
    </source>
</reference>
<dbReference type="Pfam" id="PF23548">
    <property type="entry name" value="Zn_ribbon_FGT1_2"/>
    <property type="match status" value="1"/>
</dbReference>
<feature type="domain" description="FORGETTER1 second zinc ribbon" evidence="2">
    <location>
        <begin position="106"/>
        <end position="134"/>
    </location>
</feature>
<dbReference type="KEGG" id="ebz:J7S26_05410"/>
<dbReference type="InterPro" id="IPR057025">
    <property type="entry name" value="Znr_FGT1_2"/>
</dbReference>
<dbReference type="EMBL" id="WPCR01000008">
    <property type="protein sequence ID" value="NHM14534.1"/>
    <property type="molecule type" value="Genomic_DNA"/>
</dbReference>
<evidence type="ECO:0000256" key="1">
    <source>
        <dbReference type="SAM" id="Phobius"/>
    </source>
</evidence>
<proteinExistence type="predicted"/>
<sequence length="138" mass="15777">MRNFLDRLGYKLSELMYGRYGVDAFTSFLVVVALVAMFVEILVPSGFLSLASLALLVYAFWRTCSKNASGRAAENRRYEELVRKTKAQVNLMYKRWKNRKTTVYFKCKGCGQVLSVPKGKGTLRVVCPKCRTEVRKKS</sequence>
<evidence type="ECO:0000313" key="4">
    <source>
        <dbReference type="EMBL" id="QTU83822.1"/>
    </source>
</evidence>
<protein>
    <recommendedName>
        <fullName evidence="2">FORGETTER1 second zinc ribbon domain-containing protein</fullName>
    </recommendedName>
</protein>
<name>A0A9E6MP81_9ACTN</name>
<dbReference type="Proteomes" id="UP000636394">
    <property type="component" value="Unassembled WGS sequence"/>
</dbReference>
<keyword evidence="1" id="KW-0472">Membrane</keyword>
<accession>A0A9E6MP81</accession>
<evidence type="ECO:0000313" key="5">
    <source>
        <dbReference type="Proteomes" id="UP000636394"/>
    </source>
</evidence>
<keyword evidence="1" id="KW-0812">Transmembrane</keyword>
<keyword evidence="1" id="KW-1133">Transmembrane helix</keyword>
<gene>
    <name evidence="3" type="ORF">GMI68_07120</name>
    <name evidence="4" type="ORF">J7S26_05410</name>
</gene>
<organism evidence="4 6">
    <name type="scientific">Xiamenia xianingshaonis</name>
    <dbReference type="NCBI Taxonomy" id="2682776"/>
    <lineage>
        <taxon>Bacteria</taxon>
        <taxon>Bacillati</taxon>
        <taxon>Actinomycetota</taxon>
        <taxon>Coriobacteriia</taxon>
        <taxon>Eggerthellales</taxon>
        <taxon>Eggerthellaceae</taxon>
        <taxon>Xiamenia</taxon>
    </lineage>
</organism>
<feature type="transmembrane region" description="Helical" evidence="1">
    <location>
        <begin position="45"/>
        <end position="61"/>
    </location>
</feature>